<keyword evidence="14" id="KW-0393">Immunoglobulin domain</keyword>
<dbReference type="Proteomes" id="UP000018936">
    <property type="component" value="Unassembled WGS sequence"/>
</dbReference>
<dbReference type="InterPro" id="IPR050958">
    <property type="entry name" value="Cell_Adh-Cytoskel_Orgn"/>
</dbReference>
<feature type="non-terminal residue" evidence="17">
    <location>
        <position position="1951"/>
    </location>
</feature>
<dbReference type="EMBL" id="AZIM01004933">
    <property type="protein sequence ID" value="ETE60133.1"/>
    <property type="molecule type" value="Genomic_DNA"/>
</dbReference>
<feature type="domain" description="Ig-like" evidence="15">
    <location>
        <begin position="659"/>
        <end position="747"/>
    </location>
</feature>
<dbReference type="FunFam" id="2.60.40.10:FF:001131">
    <property type="entry name" value="Hemicentin 1"/>
    <property type="match status" value="1"/>
</dbReference>
<dbReference type="InterPro" id="IPR000742">
    <property type="entry name" value="EGF"/>
</dbReference>
<dbReference type="InterPro" id="IPR000884">
    <property type="entry name" value="TSP1_rpt"/>
</dbReference>
<protein>
    <submittedName>
        <fullName evidence="17">Hemicentin-1</fullName>
    </submittedName>
</protein>
<dbReference type="Gene3D" id="2.60.40.10">
    <property type="entry name" value="Immunoglobulins"/>
    <property type="match status" value="17"/>
</dbReference>
<dbReference type="SMART" id="SM00179">
    <property type="entry name" value="EGF_CA"/>
    <property type="match status" value="1"/>
</dbReference>
<dbReference type="InterPro" id="IPR018097">
    <property type="entry name" value="EGF_Ca-bd_CS"/>
</dbReference>
<dbReference type="CDD" id="cd00054">
    <property type="entry name" value="EGF_CA"/>
    <property type="match status" value="1"/>
</dbReference>
<accession>V8NES5</accession>
<keyword evidence="10" id="KW-1133">Transmembrane helix</keyword>
<dbReference type="SMART" id="SM00406">
    <property type="entry name" value="IGv"/>
    <property type="match status" value="6"/>
</dbReference>
<dbReference type="InterPro" id="IPR013783">
    <property type="entry name" value="Ig-like_fold"/>
</dbReference>
<dbReference type="SMART" id="SM00409">
    <property type="entry name" value="IG"/>
    <property type="match status" value="16"/>
</dbReference>
<dbReference type="InterPro" id="IPR036383">
    <property type="entry name" value="TSP1_rpt_sf"/>
</dbReference>
<keyword evidence="13" id="KW-0325">Glycoprotein</keyword>
<evidence type="ECO:0000256" key="9">
    <source>
        <dbReference type="ARBA" id="ARBA00022837"/>
    </source>
</evidence>
<dbReference type="GO" id="GO:0007156">
    <property type="term" value="P:homophilic cell adhesion via plasma membrane adhesion molecules"/>
    <property type="evidence" value="ECO:0007669"/>
    <property type="project" value="TreeGrafter"/>
</dbReference>
<dbReference type="FunFam" id="2.60.40.10:FF:000699">
    <property type="entry name" value="Hemicentin 1"/>
    <property type="match status" value="1"/>
</dbReference>
<feature type="domain" description="Ig-like" evidence="15">
    <location>
        <begin position="801"/>
        <end position="867"/>
    </location>
</feature>
<dbReference type="SMART" id="SM00209">
    <property type="entry name" value="TSP1"/>
    <property type="match status" value="3"/>
</dbReference>
<dbReference type="GO" id="GO:0005886">
    <property type="term" value="C:plasma membrane"/>
    <property type="evidence" value="ECO:0007669"/>
    <property type="project" value="UniProtKB-ARBA"/>
</dbReference>
<dbReference type="InterPro" id="IPR013106">
    <property type="entry name" value="Ig_V-set"/>
</dbReference>
<feature type="domain" description="Ig-like" evidence="15">
    <location>
        <begin position="193"/>
        <end position="283"/>
    </location>
</feature>
<dbReference type="FunFam" id="2.60.40.10:FF:000285">
    <property type="entry name" value="Hemicentin 1"/>
    <property type="match status" value="2"/>
</dbReference>
<keyword evidence="9" id="KW-0106">Calcium</keyword>
<feature type="domain" description="Ig-like" evidence="15">
    <location>
        <begin position="1231"/>
        <end position="1303"/>
    </location>
</feature>
<keyword evidence="7" id="KW-0732">Signal</keyword>
<comment type="caution">
    <text evidence="17">The sequence shown here is derived from an EMBL/GenBank/DDBJ whole genome shotgun (WGS) entry which is preliminary data.</text>
</comment>
<dbReference type="FunFam" id="2.60.40.10:FF:000706">
    <property type="entry name" value="Hemicentin 1"/>
    <property type="match status" value="1"/>
</dbReference>
<dbReference type="FunFam" id="2.20.100.10:FF:000007">
    <property type="entry name" value="Thrombospondin 1"/>
    <property type="match status" value="1"/>
</dbReference>
<evidence type="ECO:0000256" key="12">
    <source>
        <dbReference type="ARBA" id="ARBA00023157"/>
    </source>
</evidence>
<evidence type="ECO:0000256" key="5">
    <source>
        <dbReference type="ARBA" id="ARBA00022536"/>
    </source>
</evidence>
<evidence type="ECO:0000256" key="11">
    <source>
        <dbReference type="ARBA" id="ARBA00023136"/>
    </source>
</evidence>
<dbReference type="FunFam" id="2.60.40.10:FF:000824">
    <property type="entry name" value="Hemicentin 1"/>
    <property type="match status" value="1"/>
</dbReference>
<dbReference type="CDD" id="cd00096">
    <property type="entry name" value="Ig"/>
    <property type="match status" value="2"/>
</dbReference>
<dbReference type="PRINTS" id="PR01838">
    <property type="entry name" value="NCAMFAMILY"/>
</dbReference>
<dbReference type="Pfam" id="PF07679">
    <property type="entry name" value="I-set"/>
    <property type="match status" value="10"/>
</dbReference>
<evidence type="ECO:0000256" key="2">
    <source>
        <dbReference type="ARBA" id="ARBA00004498"/>
    </source>
</evidence>
<evidence type="ECO:0000256" key="3">
    <source>
        <dbReference type="ARBA" id="ARBA00022525"/>
    </source>
</evidence>
<dbReference type="PANTHER" id="PTHR45080">
    <property type="entry name" value="CONTACTIN 5"/>
    <property type="match status" value="1"/>
</dbReference>
<name>V8NES5_OPHHA</name>
<keyword evidence="18" id="KW-1185">Reference proteome</keyword>
<feature type="domain" description="Ig-like" evidence="15">
    <location>
        <begin position="2"/>
        <end position="94"/>
    </location>
</feature>
<dbReference type="FunFam" id="2.40.155.10:FF:000002">
    <property type="entry name" value="Hemicentin 1"/>
    <property type="match status" value="1"/>
</dbReference>
<evidence type="ECO:0000256" key="4">
    <source>
        <dbReference type="ARBA" id="ARBA00022530"/>
    </source>
</evidence>
<dbReference type="SMART" id="SM00682">
    <property type="entry name" value="G2F"/>
    <property type="match status" value="1"/>
</dbReference>
<dbReference type="FunFam" id="2.20.100.10:FF:000001">
    <property type="entry name" value="semaphorin-5A isoform X1"/>
    <property type="match status" value="1"/>
</dbReference>
<proteinExistence type="predicted"/>
<dbReference type="Pfam" id="PF13927">
    <property type="entry name" value="Ig_3"/>
    <property type="match status" value="6"/>
</dbReference>
<evidence type="ECO:0000256" key="7">
    <source>
        <dbReference type="ARBA" id="ARBA00022729"/>
    </source>
</evidence>
<dbReference type="Gene3D" id="2.20.100.10">
    <property type="entry name" value="Thrombospondin type-1 (TSP1) repeat"/>
    <property type="match status" value="2"/>
</dbReference>
<dbReference type="InterPro" id="IPR009138">
    <property type="entry name" value="Neural_cell_adh"/>
</dbReference>
<feature type="domain" description="Ig-like" evidence="15">
    <location>
        <begin position="965"/>
        <end position="1039"/>
    </location>
</feature>
<keyword evidence="5" id="KW-0245">EGF-like domain</keyword>
<evidence type="ECO:0000256" key="10">
    <source>
        <dbReference type="ARBA" id="ARBA00022989"/>
    </source>
</evidence>
<dbReference type="OrthoDB" id="9000577at2759"/>
<dbReference type="InterPro" id="IPR006605">
    <property type="entry name" value="G2_nidogen/fibulin_G2F"/>
</dbReference>
<evidence type="ECO:0000256" key="1">
    <source>
        <dbReference type="ARBA" id="ARBA00004167"/>
    </source>
</evidence>
<dbReference type="InterPro" id="IPR007110">
    <property type="entry name" value="Ig-like_dom"/>
</dbReference>
<evidence type="ECO:0000256" key="6">
    <source>
        <dbReference type="ARBA" id="ARBA00022692"/>
    </source>
</evidence>
<dbReference type="PROSITE" id="PS50835">
    <property type="entry name" value="IG_LIKE"/>
    <property type="match status" value="16"/>
</dbReference>
<dbReference type="PANTHER" id="PTHR45080:SF28">
    <property type="entry name" value="HEMICENTIN-2"/>
    <property type="match status" value="1"/>
</dbReference>
<evidence type="ECO:0000256" key="8">
    <source>
        <dbReference type="ARBA" id="ARBA00022737"/>
    </source>
</evidence>
<feature type="non-terminal residue" evidence="17">
    <location>
        <position position="1"/>
    </location>
</feature>
<keyword evidence="3" id="KW-0964">Secreted</keyword>
<dbReference type="PROSITE" id="PS50092">
    <property type="entry name" value="TSP1"/>
    <property type="match status" value="3"/>
</dbReference>
<evidence type="ECO:0000259" key="15">
    <source>
        <dbReference type="PROSITE" id="PS50835"/>
    </source>
</evidence>
<keyword evidence="11" id="KW-0472">Membrane</keyword>
<dbReference type="PROSITE" id="PS50993">
    <property type="entry name" value="NIDOGEN_G2"/>
    <property type="match status" value="1"/>
</dbReference>
<evidence type="ECO:0000259" key="16">
    <source>
        <dbReference type="PROSITE" id="PS50993"/>
    </source>
</evidence>
<feature type="domain" description="Ig-like" evidence="15">
    <location>
        <begin position="1143"/>
        <end position="1226"/>
    </location>
</feature>
<feature type="domain" description="Ig-like" evidence="15">
    <location>
        <begin position="874"/>
        <end position="958"/>
    </location>
</feature>
<evidence type="ECO:0000313" key="18">
    <source>
        <dbReference type="Proteomes" id="UP000018936"/>
    </source>
</evidence>
<dbReference type="SUPFAM" id="SSF54511">
    <property type="entry name" value="GFP-like"/>
    <property type="match status" value="1"/>
</dbReference>
<dbReference type="FunFam" id="2.20.100.10:FF:000067">
    <property type="entry name" value="Hemicentin 1"/>
    <property type="match status" value="1"/>
</dbReference>
<dbReference type="FunFam" id="2.60.40.10:FF:000186">
    <property type="entry name" value="Hemicentin 1"/>
    <property type="match status" value="3"/>
</dbReference>
<evidence type="ECO:0000256" key="13">
    <source>
        <dbReference type="ARBA" id="ARBA00023180"/>
    </source>
</evidence>
<dbReference type="SMART" id="SM00408">
    <property type="entry name" value="IGc2"/>
    <property type="match status" value="16"/>
</dbReference>
<dbReference type="FunFam" id="2.60.40.10:FF:000032">
    <property type="entry name" value="palladin isoform X1"/>
    <property type="match status" value="2"/>
</dbReference>
<feature type="domain" description="Ig-like" evidence="15">
    <location>
        <begin position="301"/>
        <end position="373"/>
    </location>
</feature>
<feature type="domain" description="Ig-like" evidence="15">
    <location>
        <begin position="380"/>
        <end position="469"/>
    </location>
</feature>
<dbReference type="SUPFAM" id="SSF82895">
    <property type="entry name" value="TSP-1 type 1 repeat"/>
    <property type="match status" value="3"/>
</dbReference>
<evidence type="ECO:0000313" key="17">
    <source>
        <dbReference type="EMBL" id="ETE60133.1"/>
    </source>
</evidence>
<dbReference type="InterPro" id="IPR003599">
    <property type="entry name" value="Ig_sub"/>
</dbReference>
<dbReference type="GO" id="GO:0043025">
    <property type="term" value="C:neuronal cell body"/>
    <property type="evidence" value="ECO:0007669"/>
    <property type="project" value="TreeGrafter"/>
</dbReference>
<dbReference type="FunFam" id="2.60.40.10:FF:000130">
    <property type="entry name" value="Hemicentin 1"/>
    <property type="match status" value="5"/>
</dbReference>
<dbReference type="Gene3D" id="2.10.25.10">
    <property type="entry name" value="Laminin"/>
    <property type="match status" value="1"/>
</dbReference>
<feature type="domain" description="Ig-like" evidence="15">
    <location>
        <begin position="1319"/>
        <end position="1406"/>
    </location>
</feature>
<dbReference type="Gene3D" id="2.40.155.10">
    <property type="entry name" value="Green fluorescent protein"/>
    <property type="match status" value="1"/>
</dbReference>
<dbReference type="InterPro" id="IPR001881">
    <property type="entry name" value="EGF-like_Ca-bd_dom"/>
</dbReference>
<dbReference type="SMART" id="SM00181">
    <property type="entry name" value="EGF"/>
    <property type="match status" value="1"/>
</dbReference>
<dbReference type="InterPro" id="IPR009017">
    <property type="entry name" value="GFP"/>
</dbReference>
<feature type="domain" description="Nidogen G2 beta-barrel" evidence="16">
    <location>
        <begin position="1676"/>
        <end position="1898"/>
    </location>
</feature>
<dbReference type="GO" id="GO:0008046">
    <property type="term" value="F:axon guidance receptor activity"/>
    <property type="evidence" value="ECO:0007669"/>
    <property type="project" value="TreeGrafter"/>
</dbReference>
<sequence length="1951" mass="210700">PPNIIGINPENLTVVVNNFISLTCEVTGFPPPDLSWLKDGKLLSLNTNILIVPGERSLGGRKLQIPRARLSDGGEYVCIVRNSAGESIKRTFLTIHVPPSIKGQSSIPPAIVNVRVGMPVTLECESNAVPPPSITWYKNNHMISVSSNVEIVADGQTLHIKMTEVSDTGQYVCKAINIAGRDDKTFHLNVHVPPTIEGPQQEWINETIRNPITLTCDATGIPSPSITWLKNGKPLEHSATHKLLILPGGNKLQIARPHYSDNGNYSCIASNVEGKAQKFYVLSVENIVGSEMPSEVSGILGENIQLSCEASGTPTPAIQWLKDGKLITSDESQQISLAPNGSLLNIFGALTSDGGKYTCVATNPAGEEDRIFSVNIYVPPTINKNKEEPEALTVVLDTSINIECQAMGTPPAQINWLKNGLPLSTSSHIRLLSAGQVLRIVKAQIADTGMYTCVASNRAGVDNKHYSLQVYVPPSIDNGGETKLTVLKGNPVSLMCLANGIPTPTISWLKDGQTLSRNLHVAFENQKMGLHILNSEINDSGRYTCIASNEAGEDNQHFTLKVLEPPHINKTDNPEEISTVINNPLELLCISDGIPIPKLTWMKDGHPLPQTESVRVLRGGQAFRISSAQVEDTGRYTCLASSPAGDDDKEYLVRVHVPPNIAGTSNSQNLSVLQNQQVILECKSDAVPPPVLTWLKDGEILEATPRVRILSSGRYLQINNADLNDAASYTCVASNVAGQTTRKFVLAVNGNGSLHIHSTQVTDTGRYLCMATNVAGTERKRIDLQVHGPVNVTVSVNIQTTLACETTGIPKPAITWKKNGHVLNLDQNSFRLLSSGSLVILSPTVEDTALYECVVTNEAGKDQRTISLMVEVPPSIADEVTDLLVTKSSPIIIPCTASGVPVPSILWTKNGMKLPSRGNGFRILSSGAIDISAAQLDHAGKYSCTAWNAAGSAYKHITLHVQESPTIPVQTGALDVILNNPVLLPCEALGTPHPVISWQKEGVSVITTENRYTVLPNGSLQIAKAAIEDAGTYMCVAQNPAGTALGKIKLKVQVIKAHPTEYVVVVDNPVTLLCEAQGYPFPVIAWQKNGQIITESMRRRVLSTGGLHIAFVQPTDTGHYTCNATNVAGSSSSSIELTVLVPPKIHAAENHYTVVENSQAVLSCVADGMPAPSVTWRKGDASLLVKHRSEPYEDFIIENAKLEDSGSYTCIASNVAGEDTHTVSLTVYVLPAFTELPGDVALNKGEQLQLTCKATGVPVPNIRWTFNNNIIPAQYDGVNGLSKLVIERVSKEDSGTYVCMAENLVGSIKALGSVYVKEPPVFMGDYHSSRIEPLGGNAILNCEVKGDPPPTIQWSRKGVGTLISNRIRQLSNGSLSIHGTVNEDAAEYICIATNDAGVVEHRVTLTLHSAPVIKTEPVEIIVDAGTTAVLNCQAEGEPHPTIEWSRQGWPLLNQDRMTVLTNGSLRISVAHKEDTSEYECVARNLMGSVLVKVPFIVQVHSGFSQWLGWQPCSVTCGPGVQKRIRLCNNPFPANGGRSCMEPDYEIRSCQSKLCPVNGAWSSWLSWGPCSETCGKGTQNRIRLCNNPPPSFDGSYCDGPDVQMQVCNERNCPVDGNWGPWQPWSTCSASCGAGEKIRSRLCSNPPVSNNGRPCPGDETQISSLHQSTLKRQGKRGGPSHARGSVIGHINDVEFGIAFLNATIVDGPDEDITSVEAKITNIPWNLGPVMRVLVSILSPVYWITAKEIGAAVNGFSLTSAVFKRETQVEFATGELVRMNHVARGLDSDGSLLLDVVISGHIPQLQSTDDVNVKDYTEDYIQTGPGQLYAYSTRLFSIDGISLPYTWNHTITYNQNLGKMPFLLETLQASSIKTEYNPHEEALTFKIAASIIKGDHSNQCPNGFSLDSSGPYCSDEDECTTQKPCSHICHNVVGTYYCSCPKGLTISADGRACQ</sequence>
<reference evidence="17 18" key="1">
    <citation type="journal article" date="2013" name="Proc. Natl. Acad. Sci. U.S.A.">
        <title>The king cobra genome reveals dynamic gene evolution and adaptation in the snake venom system.</title>
        <authorList>
            <person name="Vonk F.J."/>
            <person name="Casewell N.R."/>
            <person name="Henkel C.V."/>
            <person name="Heimberg A.M."/>
            <person name="Jansen H.J."/>
            <person name="McCleary R.J."/>
            <person name="Kerkkamp H.M."/>
            <person name="Vos R.A."/>
            <person name="Guerreiro I."/>
            <person name="Calvete J.J."/>
            <person name="Wuster W."/>
            <person name="Woods A.E."/>
            <person name="Logan J.M."/>
            <person name="Harrison R.A."/>
            <person name="Castoe T.A."/>
            <person name="de Koning A.P."/>
            <person name="Pollock D.D."/>
            <person name="Yandell M."/>
            <person name="Calderon D."/>
            <person name="Renjifo C."/>
            <person name="Currier R.B."/>
            <person name="Salgado D."/>
            <person name="Pla D."/>
            <person name="Sanz L."/>
            <person name="Hyder A.S."/>
            <person name="Ribeiro J.M."/>
            <person name="Arntzen J.W."/>
            <person name="van den Thillart G.E."/>
            <person name="Boetzer M."/>
            <person name="Pirovano W."/>
            <person name="Dirks R.P."/>
            <person name="Spaink H.P."/>
            <person name="Duboule D."/>
            <person name="McGlinn E."/>
            <person name="Kini R.M."/>
            <person name="Richardson M.K."/>
        </authorList>
    </citation>
    <scope>NUCLEOTIDE SEQUENCE</scope>
    <source>
        <tissue evidence="17">Blood</tissue>
    </source>
</reference>
<feature type="domain" description="Ig-like" evidence="15">
    <location>
        <begin position="1411"/>
        <end position="1484"/>
    </location>
</feature>
<dbReference type="Pfam" id="PF00090">
    <property type="entry name" value="TSP_1"/>
    <property type="match status" value="3"/>
</dbReference>
<dbReference type="SUPFAM" id="SSF48726">
    <property type="entry name" value="Immunoglobulin"/>
    <property type="match status" value="17"/>
</dbReference>
<dbReference type="CDD" id="cd00255">
    <property type="entry name" value="nidG2"/>
    <property type="match status" value="1"/>
</dbReference>
<keyword evidence="12" id="KW-1015">Disulfide bond</keyword>
<dbReference type="PROSITE" id="PS01187">
    <property type="entry name" value="EGF_CA"/>
    <property type="match status" value="1"/>
</dbReference>
<keyword evidence="4" id="KW-0272">Extracellular matrix</keyword>
<dbReference type="InterPro" id="IPR013098">
    <property type="entry name" value="Ig_I-set"/>
</dbReference>
<feature type="domain" description="Ig-like" evidence="15">
    <location>
        <begin position="474"/>
        <end position="561"/>
    </location>
</feature>
<dbReference type="SUPFAM" id="SSF57196">
    <property type="entry name" value="EGF/Laminin"/>
    <property type="match status" value="1"/>
</dbReference>
<dbReference type="Pfam" id="PF07474">
    <property type="entry name" value="G2F"/>
    <property type="match status" value="1"/>
</dbReference>
<organism evidence="17 18">
    <name type="scientific">Ophiophagus hannah</name>
    <name type="common">King cobra</name>
    <name type="synonym">Naja hannah</name>
    <dbReference type="NCBI Taxonomy" id="8665"/>
    <lineage>
        <taxon>Eukaryota</taxon>
        <taxon>Metazoa</taxon>
        <taxon>Chordata</taxon>
        <taxon>Craniata</taxon>
        <taxon>Vertebrata</taxon>
        <taxon>Euteleostomi</taxon>
        <taxon>Lepidosauria</taxon>
        <taxon>Squamata</taxon>
        <taxon>Bifurcata</taxon>
        <taxon>Unidentata</taxon>
        <taxon>Episquamata</taxon>
        <taxon>Toxicofera</taxon>
        <taxon>Serpentes</taxon>
        <taxon>Colubroidea</taxon>
        <taxon>Elapidae</taxon>
        <taxon>Elapinae</taxon>
        <taxon>Ophiophagus</taxon>
    </lineage>
</organism>
<dbReference type="GO" id="GO:0030424">
    <property type="term" value="C:axon"/>
    <property type="evidence" value="ECO:0007669"/>
    <property type="project" value="TreeGrafter"/>
</dbReference>
<dbReference type="GO" id="GO:0005509">
    <property type="term" value="F:calcium ion binding"/>
    <property type="evidence" value="ECO:0007669"/>
    <property type="project" value="InterPro"/>
</dbReference>
<dbReference type="InterPro" id="IPR003598">
    <property type="entry name" value="Ig_sub2"/>
</dbReference>
<keyword evidence="6" id="KW-0812">Transmembrane</keyword>
<comment type="subcellular location">
    <subcellularLocation>
        <location evidence="1">Membrane</location>
        <topology evidence="1">Single-pass membrane protein</topology>
    </subcellularLocation>
    <subcellularLocation>
        <location evidence="2">Secreted</location>
        <location evidence="2">Extracellular space</location>
        <location evidence="2">Extracellular matrix</location>
    </subcellularLocation>
</comment>
<gene>
    <name evidence="17" type="primary">HMCN1</name>
    <name evidence="17" type="ORF">L345_14128</name>
</gene>
<evidence type="ECO:0000256" key="14">
    <source>
        <dbReference type="ARBA" id="ARBA00023319"/>
    </source>
</evidence>
<feature type="domain" description="Ig-like" evidence="15">
    <location>
        <begin position="1040"/>
        <end position="1138"/>
    </location>
</feature>
<feature type="domain" description="Ig-like" evidence="15">
    <location>
        <begin position="566"/>
        <end position="654"/>
    </location>
</feature>
<dbReference type="InterPro" id="IPR036179">
    <property type="entry name" value="Ig-like_dom_sf"/>
</dbReference>
<keyword evidence="8" id="KW-0677">Repeat</keyword>
<feature type="domain" description="Ig-like" evidence="15">
    <location>
        <begin position="99"/>
        <end position="189"/>
    </location>
</feature>
<dbReference type="GO" id="GO:0050808">
    <property type="term" value="P:synapse organization"/>
    <property type="evidence" value="ECO:0007669"/>
    <property type="project" value="TreeGrafter"/>
</dbReference>